<evidence type="ECO:0000256" key="9">
    <source>
        <dbReference type="PIRSR" id="PIRSR001134-2"/>
    </source>
</evidence>
<dbReference type="Proteomes" id="UP000053039">
    <property type="component" value="Unassembled WGS sequence"/>
</dbReference>
<feature type="disulfide bond" evidence="9">
    <location>
        <begin position="220"/>
        <end position="240"/>
    </location>
</feature>
<dbReference type="InterPro" id="IPR036573">
    <property type="entry name" value="CBM_sf_5/12"/>
</dbReference>
<feature type="signal peptide" evidence="10">
    <location>
        <begin position="1"/>
        <end position="28"/>
    </location>
</feature>
<dbReference type="GO" id="GO:0004553">
    <property type="term" value="F:hydrolase activity, hydrolyzing O-glycosyl compounds"/>
    <property type="evidence" value="ECO:0007669"/>
    <property type="project" value="InterPro"/>
</dbReference>
<evidence type="ECO:0000256" key="2">
    <source>
        <dbReference type="ARBA" id="ARBA00022670"/>
    </source>
</evidence>
<accession>A0A101ND55</accession>
<dbReference type="InterPro" id="IPR009003">
    <property type="entry name" value="Peptidase_S1_PA"/>
</dbReference>
<dbReference type="InterPro" id="IPR035070">
    <property type="entry name" value="Streptogrisin_prodomain"/>
</dbReference>
<evidence type="ECO:0000259" key="11">
    <source>
        <dbReference type="SMART" id="SM00495"/>
    </source>
</evidence>
<dbReference type="CDD" id="cd21112">
    <property type="entry name" value="alphaLP-like"/>
    <property type="match status" value="1"/>
</dbReference>
<dbReference type="InterPro" id="IPR043504">
    <property type="entry name" value="Peptidase_S1_PA_chymotrypsin"/>
</dbReference>
<evidence type="ECO:0000256" key="7">
    <source>
        <dbReference type="ARBA" id="ARBA00023157"/>
    </source>
</evidence>
<gene>
    <name evidence="12" type="ORF">AQI94_03970</name>
</gene>
<keyword evidence="2 12" id="KW-0645">Protease</keyword>
<reference evidence="12 13" key="1">
    <citation type="submission" date="2015-10" db="EMBL/GenBank/DDBJ databases">
        <title>Draft genome sequence of Streptomyces pseudovenezuelae DSM 40212, type strain for the species Streptomyces pseudovenezuelae.</title>
        <authorList>
            <person name="Ruckert C."/>
            <person name="Winkler A."/>
            <person name="Kalinowski J."/>
            <person name="Kampfer P."/>
            <person name="Glaeser S."/>
        </authorList>
    </citation>
    <scope>NUCLEOTIDE SEQUENCE [LARGE SCALE GENOMIC DNA]</scope>
    <source>
        <strain evidence="12 13">DSM 40212</strain>
    </source>
</reference>
<dbReference type="PRINTS" id="PR00861">
    <property type="entry name" value="ALYTICPTASE"/>
</dbReference>
<dbReference type="InterPro" id="IPR001316">
    <property type="entry name" value="Pept_S1A_streptogrisin"/>
</dbReference>
<dbReference type="Gene3D" id="2.40.10.10">
    <property type="entry name" value="Trypsin-like serine proteases"/>
    <property type="match status" value="2"/>
</dbReference>
<dbReference type="Pfam" id="PF02839">
    <property type="entry name" value="CBM_5_12"/>
    <property type="match status" value="1"/>
</dbReference>
<dbReference type="GO" id="GO:0006508">
    <property type="term" value="P:proteolysis"/>
    <property type="evidence" value="ECO:0007669"/>
    <property type="project" value="UniProtKB-KW"/>
</dbReference>
<dbReference type="SUPFAM" id="SSF51055">
    <property type="entry name" value="Carbohydrate binding domain"/>
    <property type="match status" value="1"/>
</dbReference>
<dbReference type="RefSeq" id="WP_031058946.1">
    <property type="nucleotide sequence ID" value="NZ_JBEYZI010000068.1"/>
</dbReference>
<keyword evidence="7 9" id="KW-1015">Disulfide bond</keyword>
<dbReference type="GO" id="GO:0005576">
    <property type="term" value="C:extracellular region"/>
    <property type="evidence" value="ECO:0007669"/>
    <property type="project" value="InterPro"/>
</dbReference>
<keyword evidence="6" id="KW-0865">Zymogen</keyword>
<dbReference type="InterPro" id="IPR004236">
    <property type="entry name" value="Pept_S1_alpha_lytic"/>
</dbReference>
<evidence type="ECO:0000256" key="4">
    <source>
        <dbReference type="ARBA" id="ARBA00022801"/>
    </source>
</evidence>
<dbReference type="CDD" id="cd12214">
    <property type="entry name" value="ChiA1_BD"/>
    <property type="match status" value="1"/>
</dbReference>
<feature type="chain" id="PRO_5007101387" evidence="10">
    <location>
        <begin position="29"/>
        <end position="454"/>
    </location>
</feature>
<evidence type="ECO:0000256" key="3">
    <source>
        <dbReference type="ARBA" id="ARBA00022729"/>
    </source>
</evidence>
<name>A0A101ND55_9ACTN</name>
<dbReference type="OrthoDB" id="8781117at2"/>
<dbReference type="PIRSF" id="PIRSF001134">
    <property type="entry name" value="Streptogrisin"/>
    <property type="match status" value="1"/>
</dbReference>
<keyword evidence="4" id="KW-0378">Hydrolase</keyword>
<dbReference type="AlphaFoldDB" id="A0A101ND55"/>
<feature type="disulfide bond" evidence="9">
    <location>
        <begin position="306"/>
        <end position="316"/>
    </location>
</feature>
<dbReference type="EMBL" id="LMWM01000003">
    <property type="protein sequence ID" value="KUM90946.1"/>
    <property type="molecule type" value="Genomic_DNA"/>
</dbReference>
<evidence type="ECO:0000256" key="10">
    <source>
        <dbReference type="SAM" id="SignalP"/>
    </source>
</evidence>
<dbReference type="Gene3D" id="3.30.300.50">
    <property type="match status" value="2"/>
</dbReference>
<dbReference type="GO" id="GO:0030246">
    <property type="term" value="F:carbohydrate binding"/>
    <property type="evidence" value="ECO:0007669"/>
    <property type="project" value="InterPro"/>
</dbReference>
<sequence>MAHRHVSAGCAALTVLGALVLTGLPAAAAVEPPAPTPAPSAAETLGANSPSPVVLRAMERDLRLTEAQARTRLVNEAEAGTRAGRLQNALGKRFAGAWVSGATSADLTVASTDVADSPAIEAGGARAVVVDTPLADLKAVKTKLDRAVMGKGLETPVRYIDVRTNRVTLQATSRAAADTLVEAAGVDSALVDVKVSADQPRALYDIRGGDAFYIDDTARCSVGFGVTKGDQQGFATAGHCGKAGARTAGYNQVAQGTFQASVFPGHDMAWVGVNSDWTATPAVKGEGGQDVQTAGSVQALAGAAVCRSGSTTGWHCGTIEQHDTSVNYAEGTVDGVTRTTVCAEPGDSGGSYISGVQAQGVTSGGSGDCTRGGTTFYQPINPLLSTYGLTLRTSTSESGTSTPEDGQEGAWAAGRVYEVGARVTVDGVSYECLQPHQAQAGWQPALAPGLWQRV</sequence>
<evidence type="ECO:0000256" key="1">
    <source>
        <dbReference type="ARBA" id="ARBA00007664"/>
    </source>
</evidence>
<feature type="domain" description="Chitin-binding type-3" evidence="11">
    <location>
        <begin position="408"/>
        <end position="454"/>
    </location>
</feature>
<feature type="active site" description="Charge relay system" evidence="8">
    <location>
        <position position="239"/>
    </location>
</feature>
<evidence type="ECO:0000256" key="8">
    <source>
        <dbReference type="PIRSR" id="PIRSR001134-1"/>
    </source>
</evidence>
<protein>
    <submittedName>
        <fullName evidence="12">Serine protease</fullName>
    </submittedName>
</protein>
<feature type="disulfide bond" evidence="9">
    <location>
        <begin position="342"/>
        <end position="369"/>
    </location>
</feature>
<dbReference type="Gene3D" id="2.10.10.20">
    <property type="entry name" value="Carbohydrate-binding module superfamily 5/12"/>
    <property type="match status" value="1"/>
</dbReference>
<feature type="active site" description="Charge relay system" evidence="8">
    <location>
        <position position="267"/>
    </location>
</feature>
<dbReference type="GO" id="GO:0004252">
    <property type="term" value="F:serine-type endopeptidase activity"/>
    <property type="evidence" value="ECO:0007669"/>
    <property type="project" value="InterPro"/>
</dbReference>
<keyword evidence="5" id="KW-0720">Serine protease</keyword>
<comment type="similarity">
    <text evidence="1">Belongs to the peptidase S1 family.</text>
</comment>
<proteinExistence type="inferred from homology"/>
<evidence type="ECO:0000313" key="12">
    <source>
        <dbReference type="EMBL" id="KUM90946.1"/>
    </source>
</evidence>
<evidence type="ECO:0000256" key="5">
    <source>
        <dbReference type="ARBA" id="ARBA00022825"/>
    </source>
</evidence>
<comment type="caution">
    <text evidence="12">The sequence shown here is derived from an EMBL/GenBank/DDBJ whole genome shotgun (WGS) entry which is preliminary data.</text>
</comment>
<feature type="active site" description="Charge relay system" evidence="8">
    <location>
        <position position="348"/>
    </location>
</feature>
<dbReference type="SUPFAM" id="SSF50494">
    <property type="entry name" value="Trypsin-like serine proteases"/>
    <property type="match status" value="1"/>
</dbReference>
<keyword evidence="3 10" id="KW-0732">Signal</keyword>
<evidence type="ECO:0000256" key="6">
    <source>
        <dbReference type="ARBA" id="ARBA00023145"/>
    </source>
</evidence>
<organism evidence="12 13">
    <name type="scientific">Streptomyces pseudovenezuelae</name>
    <dbReference type="NCBI Taxonomy" id="67350"/>
    <lineage>
        <taxon>Bacteria</taxon>
        <taxon>Bacillati</taxon>
        <taxon>Actinomycetota</taxon>
        <taxon>Actinomycetes</taxon>
        <taxon>Kitasatosporales</taxon>
        <taxon>Streptomycetaceae</taxon>
        <taxon>Streptomyces</taxon>
        <taxon>Streptomyces aurantiacus group</taxon>
    </lineage>
</organism>
<dbReference type="SMART" id="SM00495">
    <property type="entry name" value="ChtBD3"/>
    <property type="match status" value="1"/>
</dbReference>
<evidence type="ECO:0000313" key="13">
    <source>
        <dbReference type="Proteomes" id="UP000053039"/>
    </source>
</evidence>
<dbReference type="GO" id="GO:0005975">
    <property type="term" value="P:carbohydrate metabolic process"/>
    <property type="evidence" value="ECO:0007669"/>
    <property type="project" value="InterPro"/>
</dbReference>
<dbReference type="Pfam" id="PF02983">
    <property type="entry name" value="Pro_Al_protease"/>
    <property type="match status" value="1"/>
</dbReference>
<dbReference type="InterPro" id="IPR003610">
    <property type="entry name" value="CBM5/12"/>
</dbReference>